<dbReference type="Gene3D" id="1.10.357.10">
    <property type="entry name" value="Tetracycline Repressor, domain 2"/>
    <property type="match status" value="1"/>
</dbReference>
<proteinExistence type="predicted"/>
<keyword evidence="2 4" id="KW-0238">DNA-binding</keyword>
<reference evidence="7" key="1">
    <citation type="journal article" date="2020" name="Microorganisms">
        <title>Isolation, Genomic and Metabolomic Characterization of Streptomyces tendae VITAKN with Quorum Sensing Inhibitory Activity from Southern India.</title>
        <authorList>
            <person name="Ishaque N.M."/>
            <person name="Burgsdorf I."/>
            <person name="Limlingan Malit J.J."/>
            <person name="Saha S."/>
            <person name="Teta R."/>
            <person name="Ewe D."/>
            <person name="Kannabiran K."/>
            <person name="Hrouzek P."/>
            <person name="Steindler L."/>
            <person name="Costantino V."/>
            <person name="Saurav K."/>
        </authorList>
    </citation>
    <scope>NUCLEOTIDE SEQUENCE</scope>
    <source>
        <strain evidence="7">VITAKN</strain>
    </source>
</reference>
<accession>A0A6B3R2M4</accession>
<evidence type="ECO:0000256" key="4">
    <source>
        <dbReference type="PROSITE-ProRule" id="PRU00335"/>
    </source>
</evidence>
<sequence>MAPRSRRPERRQEPLSRERIVTAAVELLDTAGERGLTFRALAERLATGPGAIYWHITGKAELLGAATDAVVAAAVTAEPTGTADSPEDAVRAVALGLFDATEAHPWLATQLATQLSRTPWGTVAPRIFESLGRQVRAMGVSEAHWFTAASALMHYILGAAGQNAVNSASAASAGPSGRHVDRDEFLGTVSTAWEGLDPDEYPFTRAVADQVRGHDDREQFLAGISLVLAGIAALHRPAR</sequence>
<dbReference type="InterPro" id="IPR036271">
    <property type="entry name" value="Tet_transcr_reg_TetR-rel_C_sf"/>
</dbReference>
<comment type="caution">
    <text evidence="7">The sequence shown here is derived from an EMBL/GenBank/DDBJ whole genome shotgun (WGS) entry which is preliminary data.</text>
</comment>
<evidence type="ECO:0000256" key="1">
    <source>
        <dbReference type="ARBA" id="ARBA00023015"/>
    </source>
</evidence>
<dbReference type="GO" id="GO:0003700">
    <property type="term" value="F:DNA-binding transcription factor activity"/>
    <property type="evidence" value="ECO:0007669"/>
    <property type="project" value="TreeGrafter"/>
</dbReference>
<evidence type="ECO:0000259" key="5">
    <source>
        <dbReference type="PROSITE" id="PS50977"/>
    </source>
</evidence>
<protein>
    <submittedName>
        <fullName evidence="7">TetR/AcrR family transcriptional regulator</fullName>
    </submittedName>
</protein>
<dbReference type="AlphaFoldDB" id="A0A6B3R2M4"/>
<reference evidence="6 8" key="2">
    <citation type="submission" date="2024-10" db="EMBL/GenBank/DDBJ databases">
        <authorList>
            <person name="Wannawong T."/>
            <person name="Kuncharoen N."/>
            <person name="Mhuantong W."/>
        </authorList>
    </citation>
    <scope>NUCLEOTIDE SEQUENCE [LARGE SCALE GENOMIC DNA]</scope>
    <source>
        <strain evidence="6 8">CALK1-4</strain>
    </source>
</reference>
<dbReference type="InterPro" id="IPR004111">
    <property type="entry name" value="Repressor_TetR_C"/>
</dbReference>
<feature type="domain" description="HTH tetR-type" evidence="5">
    <location>
        <begin position="14"/>
        <end position="74"/>
    </location>
</feature>
<dbReference type="EMBL" id="JAAIFS010000011">
    <property type="protein sequence ID" value="NEV91974.1"/>
    <property type="molecule type" value="Genomic_DNA"/>
</dbReference>
<evidence type="ECO:0000313" key="7">
    <source>
        <dbReference type="EMBL" id="NEV91974.1"/>
    </source>
</evidence>
<dbReference type="PANTHER" id="PTHR30055:SF151">
    <property type="entry name" value="TRANSCRIPTIONAL REGULATORY PROTEIN"/>
    <property type="match status" value="1"/>
</dbReference>
<keyword evidence="8" id="KW-1185">Reference proteome</keyword>
<dbReference type="EMBL" id="JBIQWK010000007">
    <property type="protein sequence ID" value="MFI0574645.1"/>
    <property type="molecule type" value="Genomic_DNA"/>
</dbReference>
<evidence type="ECO:0000256" key="3">
    <source>
        <dbReference type="ARBA" id="ARBA00023163"/>
    </source>
</evidence>
<name>A0A6B3R2M4_STRTE</name>
<keyword evidence="1" id="KW-0805">Transcription regulation</keyword>
<dbReference type="Pfam" id="PF00440">
    <property type="entry name" value="TetR_N"/>
    <property type="match status" value="1"/>
</dbReference>
<dbReference type="GO" id="GO:0045892">
    <property type="term" value="P:negative regulation of DNA-templated transcription"/>
    <property type="evidence" value="ECO:0007669"/>
    <property type="project" value="InterPro"/>
</dbReference>
<dbReference type="SUPFAM" id="SSF48498">
    <property type="entry name" value="Tetracyclin repressor-like, C-terminal domain"/>
    <property type="match status" value="1"/>
</dbReference>
<dbReference type="Pfam" id="PF02909">
    <property type="entry name" value="TetR_C_1"/>
    <property type="match status" value="1"/>
</dbReference>
<dbReference type="InterPro" id="IPR050109">
    <property type="entry name" value="HTH-type_TetR-like_transc_reg"/>
</dbReference>
<dbReference type="PANTHER" id="PTHR30055">
    <property type="entry name" value="HTH-TYPE TRANSCRIPTIONAL REGULATOR RUTR"/>
    <property type="match status" value="1"/>
</dbReference>
<dbReference type="Proteomes" id="UP001610810">
    <property type="component" value="Unassembled WGS sequence"/>
</dbReference>
<evidence type="ECO:0000313" key="8">
    <source>
        <dbReference type="Proteomes" id="UP001610810"/>
    </source>
</evidence>
<dbReference type="InterPro" id="IPR009057">
    <property type="entry name" value="Homeodomain-like_sf"/>
</dbReference>
<dbReference type="PROSITE" id="PS50977">
    <property type="entry name" value="HTH_TETR_2"/>
    <property type="match status" value="1"/>
</dbReference>
<gene>
    <name evidence="6" type="ORF">ACH3YB_23770</name>
    <name evidence="7" type="ORF">GUR47_35685</name>
</gene>
<organism evidence="7">
    <name type="scientific">Streptomyces tendae</name>
    <dbReference type="NCBI Taxonomy" id="1932"/>
    <lineage>
        <taxon>Bacteria</taxon>
        <taxon>Bacillati</taxon>
        <taxon>Actinomycetota</taxon>
        <taxon>Actinomycetes</taxon>
        <taxon>Kitasatosporales</taxon>
        <taxon>Streptomycetaceae</taxon>
        <taxon>Streptomyces</taxon>
    </lineage>
</organism>
<feature type="DNA-binding region" description="H-T-H motif" evidence="4">
    <location>
        <begin position="37"/>
        <end position="56"/>
    </location>
</feature>
<dbReference type="Gene3D" id="1.10.10.60">
    <property type="entry name" value="Homeodomain-like"/>
    <property type="match status" value="1"/>
</dbReference>
<dbReference type="GO" id="GO:0000976">
    <property type="term" value="F:transcription cis-regulatory region binding"/>
    <property type="evidence" value="ECO:0007669"/>
    <property type="project" value="TreeGrafter"/>
</dbReference>
<dbReference type="RefSeq" id="WP_164460946.1">
    <property type="nucleotide sequence ID" value="NZ_JAAIFS010000011.1"/>
</dbReference>
<evidence type="ECO:0000313" key="6">
    <source>
        <dbReference type="EMBL" id="MFI0574645.1"/>
    </source>
</evidence>
<dbReference type="InterPro" id="IPR001647">
    <property type="entry name" value="HTH_TetR"/>
</dbReference>
<evidence type="ECO:0000256" key="2">
    <source>
        <dbReference type="ARBA" id="ARBA00023125"/>
    </source>
</evidence>
<dbReference type="SUPFAM" id="SSF46689">
    <property type="entry name" value="Homeodomain-like"/>
    <property type="match status" value="1"/>
</dbReference>
<keyword evidence="3" id="KW-0804">Transcription</keyword>